<dbReference type="KEGG" id="pseg:D3H65_04290"/>
<dbReference type="NCBIfam" id="NF033516">
    <property type="entry name" value="transpos_IS3"/>
    <property type="match status" value="1"/>
</dbReference>
<evidence type="ECO:0000313" key="2">
    <source>
        <dbReference type="EMBL" id="AXY73241.1"/>
    </source>
</evidence>
<dbReference type="InterPro" id="IPR001584">
    <property type="entry name" value="Integrase_cat-core"/>
</dbReference>
<protein>
    <submittedName>
        <fullName evidence="2">IS3 family transposase</fullName>
    </submittedName>
</protein>
<dbReference type="GO" id="GO:0003676">
    <property type="term" value="F:nucleic acid binding"/>
    <property type="evidence" value="ECO:0007669"/>
    <property type="project" value="InterPro"/>
</dbReference>
<dbReference type="Gene3D" id="3.30.420.10">
    <property type="entry name" value="Ribonuclease H-like superfamily/Ribonuclease H"/>
    <property type="match status" value="1"/>
</dbReference>
<dbReference type="Pfam" id="PF00665">
    <property type="entry name" value="rve"/>
    <property type="match status" value="1"/>
</dbReference>
<evidence type="ECO:0000313" key="3">
    <source>
        <dbReference type="Proteomes" id="UP000263900"/>
    </source>
</evidence>
<dbReference type="InterPro" id="IPR048020">
    <property type="entry name" value="Transpos_IS3"/>
</dbReference>
<dbReference type="Proteomes" id="UP000263900">
    <property type="component" value="Chromosome"/>
</dbReference>
<dbReference type="InterPro" id="IPR012337">
    <property type="entry name" value="RNaseH-like_sf"/>
</dbReference>
<dbReference type="SUPFAM" id="SSF53098">
    <property type="entry name" value="Ribonuclease H-like"/>
    <property type="match status" value="1"/>
</dbReference>
<dbReference type="InterPro" id="IPR050900">
    <property type="entry name" value="Transposase_IS3/IS150/IS904"/>
</dbReference>
<accession>A0A3B7MRT0</accession>
<organism evidence="2 3">
    <name type="scientific">Paraflavitalea soli</name>
    <dbReference type="NCBI Taxonomy" id="2315862"/>
    <lineage>
        <taxon>Bacteria</taxon>
        <taxon>Pseudomonadati</taxon>
        <taxon>Bacteroidota</taxon>
        <taxon>Chitinophagia</taxon>
        <taxon>Chitinophagales</taxon>
        <taxon>Chitinophagaceae</taxon>
        <taxon>Paraflavitalea</taxon>
    </lineage>
</organism>
<reference evidence="2 3" key="1">
    <citation type="submission" date="2018-09" db="EMBL/GenBank/DDBJ databases">
        <title>Genome sequencing of strain 6GH32-13.</title>
        <authorList>
            <person name="Weon H.-Y."/>
            <person name="Heo J."/>
            <person name="Kwon S.-W."/>
        </authorList>
    </citation>
    <scope>NUCLEOTIDE SEQUENCE [LARGE SCALE GENOMIC DNA]</scope>
    <source>
        <strain evidence="2 3">5GH32-13</strain>
    </source>
</reference>
<dbReference type="PROSITE" id="PS50994">
    <property type="entry name" value="INTEGRASE"/>
    <property type="match status" value="1"/>
</dbReference>
<dbReference type="AlphaFoldDB" id="A0A3B7MRT0"/>
<feature type="domain" description="Integrase catalytic" evidence="1">
    <location>
        <begin position="2"/>
        <end position="165"/>
    </location>
</feature>
<evidence type="ECO:0000259" key="1">
    <source>
        <dbReference type="PROSITE" id="PS50994"/>
    </source>
</evidence>
<dbReference type="PANTHER" id="PTHR46889">
    <property type="entry name" value="TRANSPOSASE INSF FOR INSERTION SEQUENCE IS3B-RELATED"/>
    <property type="match status" value="1"/>
</dbReference>
<proteinExistence type="predicted"/>
<name>A0A3B7MRT0_9BACT</name>
<gene>
    <name evidence="2" type="ORF">D3H65_04290</name>
</gene>
<sequence length="196" mass="22177">MNADQSCQLWVSDITYIRIKNDFQFLSLITDVYSRKIVGYHLHASLATEGPLQALHMALGSLDCLPDGLIHHSDRGTQYCCNQYVQVLQSYKISISMTEKGDPYENAVAERINGILKSIFDLQRTFADQREAAEAIQKAVAFYNTVRPHTSVEDLTPEKAHALTGTLKRLWKPKTYKRKQNNEQETKNLNGNSASV</sequence>
<dbReference type="InterPro" id="IPR036397">
    <property type="entry name" value="RNaseH_sf"/>
</dbReference>
<dbReference type="GO" id="GO:0015074">
    <property type="term" value="P:DNA integration"/>
    <property type="evidence" value="ECO:0007669"/>
    <property type="project" value="InterPro"/>
</dbReference>
<dbReference type="PANTHER" id="PTHR46889:SF5">
    <property type="entry name" value="INTEGRASE PROTEIN"/>
    <property type="match status" value="1"/>
</dbReference>
<keyword evidence="3" id="KW-1185">Reference proteome</keyword>
<dbReference type="OrthoDB" id="9815231at2"/>
<dbReference type="EMBL" id="CP032157">
    <property type="protein sequence ID" value="AXY73241.1"/>
    <property type="molecule type" value="Genomic_DNA"/>
</dbReference>